<feature type="compositionally biased region" description="Polar residues" evidence="1">
    <location>
        <begin position="207"/>
        <end position="219"/>
    </location>
</feature>
<keyword evidence="3" id="KW-1185">Reference proteome</keyword>
<organism evidence="2 3">
    <name type="scientific">Owenia fusiformis</name>
    <name type="common">Polychaete worm</name>
    <dbReference type="NCBI Taxonomy" id="6347"/>
    <lineage>
        <taxon>Eukaryota</taxon>
        <taxon>Metazoa</taxon>
        <taxon>Spiralia</taxon>
        <taxon>Lophotrochozoa</taxon>
        <taxon>Annelida</taxon>
        <taxon>Polychaeta</taxon>
        <taxon>Sedentaria</taxon>
        <taxon>Canalipalpata</taxon>
        <taxon>Sabellida</taxon>
        <taxon>Oweniida</taxon>
        <taxon>Oweniidae</taxon>
        <taxon>Owenia</taxon>
    </lineage>
</organism>
<feature type="region of interest" description="Disordered" evidence="1">
    <location>
        <begin position="393"/>
        <end position="431"/>
    </location>
</feature>
<comment type="caution">
    <text evidence="2">The sequence shown here is derived from an EMBL/GenBank/DDBJ whole genome shotgun (WGS) entry which is preliminary data.</text>
</comment>
<dbReference type="OrthoDB" id="6162695at2759"/>
<evidence type="ECO:0000256" key="1">
    <source>
        <dbReference type="SAM" id="MobiDB-lite"/>
    </source>
</evidence>
<accession>A0A8J1T9Y5</accession>
<dbReference type="AlphaFoldDB" id="A0A8J1T9Y5"/>
<feature type="region of interest" description="Disordered" evidence="1">
    <location>
        <begin position="355"/>
        <end position="375"/>
    </location>
</feature>
<feature type="region of interest" description="Disordered" evidence="1">
    <location>
        <begin position="203"/>
        <end position="230"/>
    </location>
</feature>
<name>A0A8J1T9Y5_OWEFU</name>
<feature type="region of interest" description="Disordered" evidence="1">
    <location>
        <begin position="471"/>
        <end position="495"/>
    </location>
</feature>
<evidence type="ECO:0000313" key="3">
    <source>
        <dbReference type="Proteomes" id="UP000749559"/>
    </source>
</evidence>
<feature type="region of interest" description="Disordered" evidence="1">
    <location>
        <begin position="37"/>
        <end position="58"/>
    </location>
</feature>
<gene>
    <name evidence="2" type="ORF">OFUS_LOCUS24112</name>
</gene>
<sequence length="600" mass="67618">MYTTNIYEYQAPVNMSIYIDPMPEKINETFVLKGENATPRDDTMAPKLDKLQGNHNGISETVGEDIKTVTGDITDRTDLPFAESDDNDTQGQMQNARSYNSLLNFSRITPRESHSVSSEDVRKLFQYGVKTPALTNESRPVTLTSRRCVTQGNNFKRNKSKDAITTITETQVQDNVHEKMPPTPNNVVNELMDDLHMNTHELPANGRVTTNTPHQGSRTDNFKYYNKNDSKVSTPNRVKFKVSGRVFELEPPRPTTVDPFPKLRGYQGYTWMTSQIKATIVTDAVDVPYKNTYGHSESRTNRLDLSLPKVNQKRPWTVGEGDVSRRFKKQSQRASRNAQRLEAIRLTDLVRVKDPVKDNSSTGRHPILYGGNNDQRSELVGDQGCLHAHLKQSIDRLSPSPTAGKRRPSGSTGSRLESGATIERPMKQEKGRYRPISNLDVHNVNLNRLNAIDENSERDYKSTDVFREHLHSTYGRADNQAPKRYGTPNSEDNNMGNNEGNKIMITPNNHGDHDDNKKVVMPQWALTDQNEETMDAHQDEANVTEHVMPTNAEAQLDIEISVKTPNTRNVGSSVSRSNNVSNTLDIDKNIDVTNTKSEVL</sequence>
<dbReference type="EMBL" id="CAIIXF020000011">
    <property type="protein sequence ID" value="CAH1800188.1"/>
    <property type="molecule type" value="Genomic_DNA"/>
</dbReference>
<feature type="compositionally biased region" description="Basic and acidic residues" evidence="1">
    <location>
        <begin position="38"/>
        <end position="52"/>
    </location>
</feature>
<proteinExistence type="predicted"/>
<evidence type="ECO:0000313" key="2">
    <source>
        <dbReference type="EMBL" id="CAH1800188.1"/>
    </source>
</evidence>
<protein>
    <submittedName>
        <fullName evidence="2">Uncharacterized protein</fullName>
    </submittedName>
</protein>
<reference evidence="2" key="1">
    <citation type="submission" date="2022-03" db="EMBL/GenBank/DDBJ databases">
        <authorList>
            <person name="Martin C."/>
        </authorList>
    </citation>
    <scope>NUCLEOTIDE SEQUENCE</scope>
</reference>
<dbReference type="Proteomes" id="UP000749559">
    <property type="component" value="Unassembled WGS sequence"/>
</dbReference>